<organism evidence="3 4">
    <name type="scientific">Phakopsora pachyrhizi</name>
    <name type="common">Asian soybean rust disease fungus</name>
    <dbReference type="NCBI Taxonomy" id="170000"/>
    <lineage>
        <taxon>Eukaryota</taxon>
        <taxon>Fungi</taxon>
        <taxon>Dikarya</taxon>
        <taxon>Basidiomycota</taxon>
        <taxon>Pucciniomycotina</taxon>
        <taxon>Pucciniomycetes</taxon>
        <taxon>Pucciniales</taxon>
        <taxon>Phakopsoraceae</taxon>
        <taxon>Phakopsora</taxon>
    </lineage>
</organism>
<proteinExistence type="predicted"/>
<dbReference type="AlphaFoldDB" id="A0AAV0BLM6"/>
<gene>
    <name evidence="3" type="ORF">PPACK8108_LOCUS21969</name>
</gene>
<dbReference type="EMBL" id="CALTRL010005844">
    <property type="protein sequence ID" value="CAH7687218.1"/>
    <property type="molecule type" value="Genomic_DNA"/>
</dbReference>
<feature type="compositionally biased region" description="Basic residues" evidence="1">
    <location>
        <begin position="127"/>
        <end position="136"/>
    </location>
</feature>
<feature type="region of interest" description="Disordered" evidence="1">
    <location>
        <begin position="101"/>
        <end position="159"/>
    </location>
</feature>
<accession>A0AAV0BLM6</accession>
<dbReference type="Proteomes" id="UP001153365">
    <property type="component" value="Unassembled WGS sequence"/>
</dbReference>
<evidence type="ECO:0000256" key="1">
    <source>
        <dbReference type="SAM" id="MobiDB-lite"/>
    </source>
</evidence>
<evidence type="ECO:0000313" key="4">
    <source>
        <dbReference type="Proteomes" id="UP001153365"/>
    </source>
</evidence>
<protein>
    <recommendedName>
        <fullName evidence="5">Secreted RxLR effector peptide protein</fullName>
    </recommendedName>
</protein>
<feature type="compositionally biased region" description="Basic and acidic residues" evidence="1">
    <location>
        <begin position="104"/>
        <end position="126"/>
    </location>
</feature>
<keyword evidence="4" id="KW-1185">Reference proteome</keyword>
<feature type="signal peptide" evidence="2">
    <location>
        <begin position="1"/>
        <end position="24"/>
    </location>
</feature>
<feature type="chain" id="PRO_5043784845" description="Secreted RxLR effector peptide protein" evidence="2">
    <location>
        <begin position="25"/>
        <end position="159"/>
    </location>
</feature>
<evidence type="ECO:0008006" key="5">
    <source>
        <dbReference type="Google" id="ProtNLM"/>
    </source>
</evidence>
<comment type="caution">
    <text evidence="3">The sequence shown here is derived from an EMBL/GenBank/DDBJ whole genome shotgun (WGS) entry which is preliminary data.</text>
</comment>
<name>A0AAV0BLM6_PHAPC</name>
<evidence type="ECO:0000256" key="2">
    <source>
        <dbReference type="SAM" id="SignalP"/>
    </source>
</evidence>
<reference evidence="3" key="1">
    <citation type="submission" date="2022-06" db="EMBL/GenBank/DDBJ databases">
        <authorList>
            <consortium name="SYNGENTA / RWTH Aachen University"/>
        </authorList>
    </citation>
    <scope>NUCLEOTIDE SEQUENCE</scope>
</reference>
<keyword evidence="2" id="KW-0732">Signal</keyword>
<evidence type="ECO:0000313" key="3">
    <source>
        <dbReference type="EMBL" id="CAH7687218.1"/>
    </source>
</evidence>
<sequence length="159" mass="17838">MNIFKTVTFYNILLISIATAPALGDSALGDLGARGKGKITAKSKGTVRTNLESRWLINKMEKRAELTKSNDGGKVQNKLNRRNLGLGREIYSKSLQRRGNHLIKRSDYEENEVDETKKTELIEKPKGKVHVPHRRKEREGDDKQRLAIAKSVLQGVSDG</sequence>